<evidence type="ECO:0000313" key="10">
    <source>
        <dbReference type="Proteomes" id="UP000239706"/>
    </source>
</evidence>
<dbReference type="InterPro" id="IPR005490">
    <property type="entry name" value="LD_TPept_cat_dom"/>
</dbReference>
<sequence length="220" mass="24898">MHRKGLKIIIVFITLMILFPIIKYLSHYNPSIKSNKKASSILPKSSSKENNNKELFFNEPKNKPSSTHIKIYKEERLLELYGDNTLLGRFKIGLGRSPVGTKNKEGDNKTPEGKYYICTKNDKTKYTYFMGISYPNIEDAKRGLNNNLIDNNINEQIKTAIDKKGLPPWNTPLGGAVGIHGGGAKYDWTYGCIAVSDEDIKILWKYCNIGTPVEIFKKCS</sequence>
<dbReference type="PROSITE" id="PS52029">
    <property type="entry name" value="LD_TPASE"/>
    <property type="match status" value="1"/>
</dbReference>
<keyword evidence="7" id="KW-1133">Transmembrane helix</keyword>
<keyword evidence="7" id="KW-0472">Membrane</keyword>
<evidence type="ECO:0000256" key="5">
    <source>
        <dbReference type="ARBA" id="ARBA00023316"/>
    </source>
</evidence>
<name>A0A2T0B8C5_9CLOT</name>
<feature type="domain" description="L,D-TPase catalytic" evidence="8">
    <location>
        <begin position="67"/>
        <end position="216"/>
    </location>
</feature>
<dbReference type="Gene3D" id="2.40.440.10">
    <property type="entry name" value="L,D-transpeptidase catalytic domain-like"/>
    <property type="match status" value="1"/>
</dbReference>
<dbReference type="EMBL" id="PVXO01000009">
    <property type="protein sequence ID" value="PRR80141.1"/>
    <property type="molecule type" value="Genomic_DNA"/>
</dbReference>
<organism evidence="9 10">
    <name type="scientific">Clostridium liquoris</name>
    <dbReference type="NCBI Taxonomy" id="1289519"/>
    <lineage>
        <taxon>Bacteria</taxon>
        <taxon>Bacillati</taxon>
        <taxon>Bacillota</taxon>
        <taxon>Clostridia</taxon>
        <taxon>Eubacteriales</taxon>
        <taxon>Clostridiaceae</taxon>
        <taxon>Clostridium</taxon>
    </lineage>
</organism>
<keyword evidence="4 6" id="KW-0573">Peptidoglycan synthesis</keyword>
<dbReference type="Proteomes" id="UP000239706">
    <property type="component" value="Unassembled WGS sequence"/>
</dbReference>
<dbReference type="GO" id="GO:0009252">
    <property type="term" value="P:peptidoglycan biosynthetic process"/>
    <property type="evidence" value="ECO:0007669"/>
    <property type="project" value="UniProtKB-UniPathway"/>
</dbReference>
<feature type="active site" description="Nucleophile" evidence="6">
    <location>
        <position position="192"/>
    </location>
</feature>
<keyword evidence="10" id="KW-1185">Reference proteome</keyword>
<keyword evidence="5 6" id="KW-0961">Cell wall biogenesis/degradation</keyword>
<dbReference type="CDD" id="cd16913">
    <property type="entry name" value="YkuD_like"/>
    <property type="match status" value="1"/>
</dbReference>
<dbReference type="Pfam" id="PF03734">
    <property type="entry name" value="YkuD"/>
    <property type="match status" value="1"/>
</dbReference>
<accession>A0A2T0B8C5</accession>
<evidence type="ECO:0000256" key="2">
    <source>
        <dbReference type="ARBA" id="ARBA00022679"/>
    </source>
</evidence>
<feature type="active site" description="Proton donor/acceptor" evidence="6">
    <location>
        <position position="180"/>
    </location>
</feature>
<evidence type="ECO:0000256" key="1">
    <source>
        <dbReference type="ARBA" id="ARBA00004752"/>
    </source>
</evidence>
<dbReference type="UniPathway" id="UPA00219"/>
<dbReference type="PANTHER" id="PTHR36699:SF1">
    <property type="entry name" value="L,D-TRANSPEPTIDASE YAFK-RELATED"/>
    <property type="match status" value="1"/>
</dbReference>
<dbReference type="InterPro" id="IPR038063">
    <property type="entry name" value="Transpep_catalytic_dom"/>
</dbReference>
<feature type="transmembrane region" description="Helical" evidence="7">
    <location>
        <begin position="6"/>
        <end position="26"/>
    </location>
</feature>
<reference evidence="9 10" key="1">
    <citation type="submission" date="2018-03" db="EMBL/GenBank/DDBJ databases">
        <title>Genome sequence of Clostridium liquoris DSM 100320.</title>
        <authorList>
            <person name="Poehlein A."/>
            <person name="Daniel R."/>
        </authorList>
    </citation>
    <scope>NUCLEOTIDE SEQUENCE [LARGE SCALE GENOMIC DNA]</scope>
    <source>
        <strain evidence="9 10">DSM 100320</strain>
    </source>
</reference>
<dbReference type="GO" id="GO:0016740">
    <property type="term" value="F:transferase activity"/>
    <property type="evidence" value="ECO:0007669"/>
    <property type="project" value="UniProtKB-KW"/>
</dbReference>
<keyword evidence="7" id="KW-0812">Transmembrane</keyword>
<evidence type="ECO:0000256" key="6">
    <source>
        <dbReference type="PROSITE-ProRule" id="PRU01373"/>
    </source>
</evidence>
<keyword evidence="2" id="KW-0808">Transferase</keyword>
<dbReference type="SUPFAM" id="SSF141523">
    <property type="entry name" value="L,D-transpeptidase catalytic domain-like"/>
    <property type="match status" value="1"/>
</dbReference>
<comment type="caution">
    <text evidence="9">The sequence shown here is derived from an EMBL/GenBank/DDBJ whole genome shotgun (WGS) entry which is preliminary data.</text>
</comment>
<dbReference type="RefSeq" id="WP_242975497.1">
    <property type="nucleotide sequence ID" value="NZ_PVXO01000009.1"/>
</dbReference>
<dbReference type="GO" id="GO:0008360">
    <property type="term" value="P:regulation of cell shape"/>
    <property type="evidence" value="ECO:0007669"/>
    <property type="project" value="UniProtKB-UniRule"/>
</dbReference>
<dbReference type="PANTHER" id="PTHR36699">
    <property type="entry name" value="LD-TRANSPEPTIDASE"/>
    <property type="match status" value="1"/>
</dbReference>
<gene>
    <name evidence="9" type="ORF">CLLI_05250</name>
</gene>
<dbReference type="AlphaFoldDB" id="A0A2T0B8C5"/>
<evidence type="ECO:0000256" key="4">
    <source>
        <dbReference type="ARBA" id="ARBA00022984"/>
    </source>
</evidence>
<evidence type="ECO:0000259" key="8">
    <source>
        <dbReference type="PROSITE" id="PS52029"/>
    </source>
</evidence>
<comment type="pathway">
    <text evidence="1 6">Cell wall biogenesis; peptidoglycan biosynthesis.</text>
</comment>
<evidence type="ECO:0000256" key="7">
    <source>
        <dbReference type="SAM" id="Phobius"/>
    </source>
</evidence>
<protein>
    <submittedName>
        <fullName evidence="9">L,D-transpeptidase catalytic domain</fullName>
    </submittedName>
</protein>
<proteinExistence type="predicted"/>
<evidence type="ECO:0000313" key="9">
    <source>
        <dbReference type="EMBL" id="PRR80141.1"/>
    </source>
</evidence>
<dbReference type="GO" id="GO:0071555">
    <property type="term" value="P:cell wall organization"/>
    <property type="evidence" value="ECO:0007669"/>
    <property type="project" value="UniProtKB-UniRule"/>
</dbReference>
<evidence type="ECO:0000256" key="3">
    <source>
        <dbReference type="ARBA" id="ARBA00022960"/>
    </source>
</evidence>
<keyword evidence="3 6" id="KW-0133">Cell shape</keyword>